<evidence type="ECO:0000313" key="2">
    <source>
        <dbReference type="Proteomes" id="UP000515498"/>
    </source>
</evidence>
<dbReference type="InterPro" id="IPR011990">
    <property type="entry name" value="TPR-like_helical_dom_sf"/>
</dbReference>
<gene>
    <name evidence="1" type="ORF">HZU40_11910</name>
</gene>
<reference evidence="1 2" key="1">
    <citation type="submission" date="2020-07" db="EMBL/GenBank/DDBJ databases">
        <title>Draft genome sequence of four isobutane-metabolizing strains capable of cometabolically degrading diverse ether contaminants.</title>
        <authorList>
            <person name="Chen W."/>
            <person name="Faulkner N."/>
            <person name="Smith C."/>
            <person name="Hyman M."/>
        </authorList>
    </citation>
    <scope>NUCLEOTIDE SEQUENCE [LARGE SCALE GENOMIC DNA]</scope>
    <source>
        <strain evidence="1 2">2A</strain>
    </source>
</reference>
<dbReference type="SUPFAM" id="SSF48452">
    <property type="entry name" value="TPR-like"/>
    <property type="match status" value="1"/>
</dbReference>
<dbReference type="KEGG" id="mflu:HZU40_11910"/>
<dbReference type="Proteomes" id="UP000515498">
    <property type="component" value="Chromosome"/>
</dbReference>
<accession>A0A7G8PKL7</accession>
<name>A0A7G8PKL7_9MYCO</name>
<dbReference type="EMBL" id="CP059894">
    <property type="protein sequence ID" value="QNJ94883.1"/>
    <property type="molecule type" value="Genomic_DNA"/>
</dbReference>
<dbReference type="RefSeq" id="WP_187098480.1">
    <property type="nucleotide sequence ID" value="NZ_CP059894.1"/>
</dbReference>
<dbReference type="Gene3D" id="1.25.40.10">
    <property type="entry name" value="Tetratricopeptide repeat domain"/>
    <property type="match status" value="2"/>
</dbReference>
<protein>
    <submittedName>
        <fullName evidence="1">Uncharacterized protein</fullName>
    </submittedName>
</protein>
<sequence length="564" mass="60113">MLSDVGDAARLIELILDTARQERLLDFVGGDISALDEIDEAHQLICIVATPDLTSSYRLARRRATLIARGANIPDALPAVWAALEHDHRAKALYDVMPPNQRDRAAVELARLGVYVPTTHARMALEIAEIASERGDSETASDFLDAARDASTVVDFHQVIRIACLIAQLKGIDTACDTLAAELDEPADRTYALIKVGWAAVERNDLAAWETVATRLAPPPPTAVMAVAAAVGQIDTEWRRADTVTTLARIAYVVEGAVEARTLVTTWLESPSAQAEALAYVAELAIASSDQRGASKILDEATAVASLIEDEHDRNTAHVKIATAWAKRDDFTSANTVLRQVTKPEMRAKALAKHACIAIDLGRHDRGEELIAEAADQAREVTAGDLCALLLVSAADAATYADNLAVAQSMCREAMTSARSAPLTTMTSMVQRDIVFAAVRAGDLGIIDSSGELFEERPELGLMLMTELTGVGAYDVAYRVAATLVPVSGRPTALTYIARSLVAMGRMSEALSAAQDAEALSRAYVDPYSQSRALSSIAAAEAEAGEHTTARTLCKAALLSALAS</sequence>
<dbReference type="AlphaFoldDB" id="A0A7G8PKL7"/>
<organism evidence="1 2">
    <name type="scientific">Mycolicibacterium fluoranthenivorans</name>
    <dbReference type="NCBI Taxonomy" id="258505"/>
    <lineage>
        <taxon>Bacteria</taxon>
        <taxon>Bacillati</taxon>
        <taxon>Actinomycetota</taxon>
        <taxon>Actinomycetes</taxon>
        <taxon>Mycobacteriales</taxon>
        <taxon>Mycobacteriaceae</taxon>
        <taxon>Mycolicibacterium</taxon>
    </lineage>
</organism>
<proteinExistence type="predicted"/>
<evidence type="ECO:0000313" key="1">
    <source>
        <dbReference type="EMBL" id="QNJ94883.1"/>
    </source>
</evidence>